<dbReference type="GO" id="GO:0004001">
    <property type="term" value="F:adenosine kinase activity"/>
    <property type="evidence" value="ECO:0007669"/>
    <property type="project" value="UniProtKB-UniRule"/>
</dbReference>
<evidence type="ECO:0000256" key="6">
    <source>
        <dbReference type="ARBA" id="ARBA00022726"/>
    </source>
</evidence>
<evidence type="ECO:0000256" key="10">
    <source>
        <dbReference type="PIRSR" id="PIRSR601805-1"/>
    </source>
</evidence>
<evidence type="ECO:0000256" key="7">
    <source>
        <dbReference type="ARBA" id="ARBA00022741"/>
    </source>
</evidence>
<dbReference type="EC" id="2.7.1.20" evidence="4 11"/>
<dbReference type="PANTHER" id="PTHR45769">
    <property type="entry name" value="ADENOSINE KINASE"/>
    <property type="match status" value="1"/>
</dbReference>
<evidence type="ECO:0000256" key="11">
    <source>
        <dbReference type="RuleBase" id="RU368116"/>
    </source>
</evidence>
<dbReference type="PANTHER" id="PTHR45769:SF3">
    <property type="entry name" value="ADENOSINE KINASE"/>
    <property type="match status" value="1"/>
</dbReference>
<dbReference type="Gene3D" id="3.40.1190.20">
    <property type="match status" value="1"/>
</dbReference>
<name>A0AAD1XJD4_EUPCR</name>
<protein>
    <recommendedName>
        <fullName evidence="4 11">Adenosine kinase</fullName>
        <shortName evidence="11">AK</shortName>
        <ecNumber evidence="4 11">2.7.1.20</ecNumber>
    </recommendedName>
    <alternativeName>
        <fullName evidence="11">Adenosine 5'-phosphotransferase</fullName>
    </alternativeName>
</protein>
<keyword evidence="11" id="KW-0460">Magnesium</keyword>
<feature type="active site" description="Proton acceptor" evidence="10">
    <location>
        <position position="313"/>
    </location>
</feature>
<dbReference type="GO" id="GO:0044209">
    <property type="term" value="P:AMP salvage"/>
    <property type="evidence" value="ECO:0007669"/>
    <property type="project" value="UniProtKB-UniRule"/>
</dbReference>
<evidence type="ECO:0000256" key="8">
    <source>
        <dbReference type="ARBA" id="ARBA00022777"/>
    </source>
</evidence>
<comment type="caution">
    <text evidence="13">The sequence shown here is derived from an EMBL/GenBank/DDBJ whole genome shotgun (WGS) entry which is preliminary data.</text>
</comment>
<dbReference type="GO" id="GO:0005524">
    <property type="term" value="F:ATP binding"/>
    <property type="evidence" value="ECO:0007669"/>
    <property type="project" value="UniProtKB-UniRule"/>
</dbReference>
<comment type="pathway">
    <text evidence="2 11">Purine metabolism; AMP biosynthesis via salvage pathway; AMP from adenosine: step 1/1.</text>
</comment>
<accession>A0AAD1XJD4</accession>
<comment type="similarity">
    <text evidence="3 11">Belongs to the carbohydrate kinase PfkB family.</text>
</comment>
<keyword evidence="6 11" id="KW-0660">Purine salvage</keyword>
<comment type="function">
    <text evidence="11">ATP dependent phosphorylation of adenosine and other related nucleoside analogs to monophosphate derivatives.</text>
</comment>
<dbReference type="PRINTS" id="PR00989">
    <property type="entry name" value="ADENOKINASE"/>
</dbReference>
<dbReference type="PROSITE" id="PS00584">
    <property type="entry name" value="PFKB_KINASES_2"/>
    <property type="match status" value="1"/>
</dbReference>
<sequence length="363" mass="40171">MESDKLIFAIGNPLLDIASQPYGSGIEGFTHEAGQELMEKYSLVKALACLAEDKHKELFDQLWADEKGDRTPGGAAMNAIRCANFMLKEKDNSCLYFGSIADDERGQVLKNSLDAEKIDYNFSITDETYTGACAVVIVDNERSLCADLAACLKYKTSHLEENLDLIKQYKIIYTTGFFITSNAEALQKVAETAHENNILFSFNLSATFLISGCKDTYLAILPYVDLVFGNEDEIDVFGETHEVGSKDRKEIAAYIAKMDKKNTARERKVIITQGPDDTIVAVHNFETNETTVTCHPVPALAKEDIVDTNSAGDSFTGGYLAALAQGHSEETCLEAARYCAKYILKTPGCQFLRENEFQYPALE</sequence>
<keyword evidence="9 11" id="KW-0067">ATP-binding</keyword>
<evidence type="ECO:0000256" key="3">
    <source>
        <dbReference type="ARBA" id="ARBA00010688"/>
    </source>
</evidence>
<evidence type="ECO:0000313" key="13">
    <source>
        <dbReference type="EMBL" id="CAI2373749.1"/>
    </source>
</evidence>
<dbReference type="EMBL" id="CAMPGE010015106">
    <property type="protein sequence ID" value="CAI2373749.1"/>
    <property type="molecule type" value="Genomic_DNA"/>
</dbReference>
<gene>
    <name evidence="13" type="ORF">ECRASSUSDP1_LOCUS15096</name>
</gene>
<evidence type="ECO:0000256" key="5">
    <source>
        <dbReference type="ARBA" id="ARBA00022679"/>
    </source>
</evidence>
<feature type="domain" description="Carbohydrate kinase PfkB" evidence="12">
    <location>
        <begin position="59"/>
        <end position="351"/>
    </location>
</feature>
<comment type="catalytic activity">
    <reaction evidence="11">
        <text>adenosine + ATP = AMP + ADP + H(+)</text>
        <dbReference type="Rhea" id="RHEA:20824"/>
        <dbReference type="ChEBI" id="CHEBI:15378"/>
        <dbReference type="ChEBI" id="CHEBI:16335"/>
        <dbReference type="ChEBI" id="CHEBI:30616"/>
        <dbReference type="ChEBI" id="CHEBI:456215"/>
        <dbReference type="ChEBI" id="CHEBI:456216"/>
        <dbReference type="EC" id="2.7.1.20"/>
    </reaction>
</comment>
<proteinExistence type="inferred from homology"/>
<dbReference type="InterPro" id="IPR001805">
    <property type="entry name" value="Adenokinase"/>
</dbReference>
<dbReference type="Proteomes" id="UP001295684">
    <property type="component" value="Unassembled WGS sequence"/>
</dbReference>
<dbReference type="GO" id="GO:0006166">
    <property type="term" value="P:purine ribonucleoside salvage"/>
    <property type="evidence" value="ECO:0007669"/>
    <property type="project" value="UniProtKB-KW"/>
</dbReference>
<reference evidence="13" key="1">
    <citation type="submission" date="2023-07" db="EMBL/GenBank/DDBJ databases">
        <authorList>
            <consortium name="AG Swart"/>
            <person name="Singh M."/>
            <person name="Singh A."/>
            <person name="Seah K."/>
            <person name="Emmerich C."/>
        </authorList>
    </citation>
    <scope>NUCLEOTIDE SEQUENCE</scope>
    <source>
        <strain evidence="13">DP1</strain>
    </source>
</reference>
<keyword evidence="8 11" id="KW-0418">Kinase</keyword>
<dbReference type="Pfam" id="PF00294">
    <property type="entry name" value="PfkB"/>
    <property type="match status" value="1"/>
</dbReference>
<keyword evidence="5 11" id="KW-0808">Transferase</keyword>
<dbReference type="InterPro" id="IPR029056">
    <property type="entry name" value="Ribokinase-like"/>
</dbReference>
<organism evidence="13 14">
    <name type="scientific">Euplotes crassus</name>
    <dbReference type="NCBI Taxonomy" id="5936"/>
    <lineage>
        <taxon>Eukaryota</taxon>
        <taxon>Sar</taxon>
        <taxon>Alveolata</taxon>
        <taxon>Ciliophora</taxon>
        <taxon>Intramacronucleata</taxon>
        <taxon>Spirotrichea</taxon>
        <taxon>Hypotrichia</taxon>
        <taxon>Euplotida</taxon>
        <taxon>Euplotidae</taxon>
        <taxon>Moneuplotes</taxon>
    </lineage>
</organism>
<dbReference type="InterPro" id="IPR002173">
    <property type="entry name" value="Carboh/pur_kinase_PfkB_CS"/>
</dbReference>
<evidence type="ECO:0000256" key="1">
    <source>
        <dbReference type="ARBA" id="ARBA00001946"/>
    </source>
</evidence>
<dbReference type="GO" id="GO:0005634">
    <property type="term" value="C:nucleus"/>
    <property type="evidence" value="ECO:0007669"/>
    <property type="project" value="TreeGrafter"/>
</dbReference>
<evidence type="ECO:0000256" key="9">
    <source>
        <dbReference type="ARBA" id="ARBA00022840"/>
    </source>
</evidence>
<keyword evidence="14" id="KW-1185">Reference proteome</keyword>
<evidence type="ECO:0000313" key="14">
    <source>
        <dbReference type="Proteomes" id="UP001295684"/>
    </source>
</evidence>
<keyword evidence="7 11" id="KW-0547">Nucleotide-binding</keyword>
<dbReference type="InterPro" id="IPR011611">
    <property type="entry name" value="PfkB_dom"/>
</dbReference>
<evidence type="ECO:0000259" key="12">
    <source>
        <dbReference type="Pfam" id="PF00294"/>
    </source>
</evidence>
<dbReference type="CDD" id="cd01168">
    <property type="entry name" value="adenosine_kinase"/>
    <property type="match status" value="1"/>
</dbReference>
<dbReference type="AlphaFoldDB" id="A0AAD1XJD4"/>
<comment type="cofactor">
    <cofactor evidence="1 11">
        <name>Mg(2+)</name>
        <dbReference type="ChEBI" id="CHEBI:18420"/>
    </cofactor>
</comment>
<dbReference type="GO" id="GO:0006144">
    <property type="term" value="P:purine nucleobase metabolic process"/>
    <property type="evidence" value="ECO:0007669"/>
    <property type="project" value="TreeGrafter"/>
</dbReference>
<evidence type="ECO:0000256" key="2">
    <source>
        <dbReference type="ARBA" id="ARBA00004801"/>
    </source>
</evidence>
<dbReference type="GO" id="GO:0005829">
    <property type="term" value="C:cytosol"/>
    <property type="evidence" value="ECO:0007669"/>
    <property type="project" value="TreeGrafter"/>
</dbReference>
<dbReference type="SUPFAM" id="SSF53613">
    <property type="entry name" value="Ribokinase-like"/>
    <property type="match status" value="1"/>
</dbReference>
<dbReference type="Gene3D" id="3.30.1110.10">
    <property type="match status" value="1"/>
</dbReference>
<evidence type="ECO:0000256" key="4">
    <source>
        <dbReference type="ARBA" id="ARBA00012119"/>
    </source>
</evidence>